<dbReference type="EMBL" id="JBHSAM010000025">
    <property type="protein sequence ID" value="MFC4100515.1"/>
    <property type="molecule type" value="Genomic_DNA"/>
</dbReference>
<feature type="binding site" evidence="9">
    <location>
        <position position="286"/>
    </location>
    <ligand>
        <name>Zn(2+)</name>
        <dbReference type="ChEBI" id="CHEBI:29105"/>
        <note>catalytic</note>
    </ligand>
</feature>
<evidence type="ECO:0000256" key="8">
    <source>
        <dbReference type="ARBA" id="ARBA00049213"/>
    </source>
</evidence>
<reference evidence="12" key="1">
    <citation type="journal article" date="2019" name="Int. J. Syst. Evol. Microbiol.">
        <title>The Global Catalogue of Microorganisms (GCM) 10K type strain sequencing project: providing services to taxonomists for standard genome sequencing and annotation.</title>
        <authorList>
            <consortium name="The Broad Institute Genomics Platform"/>
            <consortium name="The Broad Institute Genome Sequencing Center for Infectious Disease"/>
            <person name="Wu L."/>
            <person name="Ma J."/>
        </authorList>
    </citation>
    <scope>NUCLEOTIDE SEQUENCE [LARGE SCALE GENOMIC DNA]</scope>
    <source>
        <strain evidence="12">IBRC-M 10987</strain>
    </source>
</reference>
<feature type="binding site" evidence="9">
    <location>
        <position position="20"/>
    </location>
    <ligand>
        <name>Zn(2+)</name>
        <dbReference type="ChEBI" id="CHEBI:29105"/>
        <note>catalytic</note>
    </ligand>
</feature>
<comment type="function">
    <text evidence="9">Catalyzes the hydrolytic deamination of adenosine and 2-deoxyadenosine.</text>
</comment>
<dbReference type="InterPro" id="IPR001365">
    <property type="entry name" value="A_deaminase_dom"/>
</dbReference>
<comment type="caution">
    <text evidence="11">The sequence shown here is derived from an EMBL/GenBank/DDBJ whole genome shotgun (WGS) entry which is preliminary data.</text>
</comment>
<dbReference type="PANTHER" id="PTHR11409:SF43">
    <property type="entry name" value="ADENOSINE DEAMINASE"/>
    <property type="match status" value="1"/>
</dbReference>
<comment type="cofactor">
    <cofactor evidence="9">
        <name>Zn(2+)</name>
        <dbReference type="ChEBI" id="CHEBI:29105"/>
    </cofactor>
    <text evidence="9">Binds 1 zinc ion per subunit.</text>
</comment>
<feature type="domain" description="Adenosine deaminase" evidence="10">
    <location>
        <begin position="15"/>
        <end position="338"/>
    </location>
</feature>
<keyword evidence="4 9" id="KW-0862">Zinc</keyword>
<dbReference type="InterPro" id="IPR028893">
    <property type="entry name" value="A_deaminase"/>
</dbReference>
<dbReference type="PANTHER" id="PTHR11409">
    <property type="entry name" value="ADENOSINE DEAMINASE"/>
    <property type="match status" value="1"/>
</dbReference>
<dbReference type="CDD" id="cd01320">
    <property type="entry name" value="ADA"/>
    <property type="match status" value="1"/>
</dbReference>
<dbReference type="Proteomes" id="UP001595715">
    <property type="component" value="Unassembled WGS sequence"/>
</dbReference>
<feature type="binding site" evidence="9">
    <location>
        <position position="24"/>
    </location>
    <ligand>
        <name>substrate</name>
    </ligand>
</feature>
<sequence>MVMNDTVRRQLAALPKADLHVHLDGSVKPGTVLDLAARKGIELPADTAEGLLPYMRVTDECENLVEYLSKFQFVLRFMQDAESIERIAFELIEQAAAENVIYIEVRFGPHLHTNEGLTHDEAIAAALRGLRRGEERFGIAVGLIVINMRHESEEVNREVTAAALRFRGQGVVAVDLAGDEAGYPASLFRELFRPARESGMPVTIHAGEAAGAANIEEAVVGLGAARLGHGVRLREDGRVYELVRERGIPLEMCPISNMQTKAVAGWEAYPLRDYLRDGLKVTVNTDNRTVSDTTLTKEYEMLILRCGLTIEEIAATVRNSLDAAFAEPSAREALKARLQSACVELGIAL</sequence>
<evidence type="ECO:0000256" key="3">
    <source>
        <dbReference type="ARBA" id="ARBA00022801"/>
    </source>
</evidence>
<comment type="similarity">
    <text evidence="9">Belongs to the metallo-dependent hydrolases superfamily. Adenosine and AMP deaminases family. Adenosine deaminase subfamily.</text>
</comment>
<evidence type="ECO:0000259" key="10">
    <source>
        <dbReference type="Pfam" id="PF00962"/>
    </source>
</evidence>
<feature type="binding site" evidence="9">
    <location>
        <position position="178"/>
    </location>
    <ligand>
        <name>substrate</name>
    </ligand>
</feature>
<name>A0ABV8K3C1_9BACL</name>
<evidence type="ECO:0000256" key="1">
    <source>
        <dbReference type="ARBA" id="ARBA00012784"/>
    </source>
</evidence>
<accession>A0ABV8K3C1</accession>
<gene>
    <name evidence="9 11" type="primary">add</name>
    <name evidence="11" type="ORF">ACFOZ8_12730</name>
</gene>
<dbReference type="RefSeq" id="WP_377719178.1">
    <property type="nucleotide sequence ID" value="NZ_JBHSAM010000025.1"/>
</dbReference>
<protein>
    <recommendedName>
        <fullName evidence="1 9">Adenosine deaminase</fullName>
        <ecNumber evidence="1 9">3.5.4.4</ecNumber>
    </recommendedName>
    <alternativeName>
        <fullName evidence="6 9">Adenosine aminohydrolase</fullName>
    </alternativeName>
</protein>
<evidence type="ECO:0000256" key="2">
    <source>
        <dbReference type="ARBA" id="ARBA00022723"/>
    </source>
</evidence>
<keyword evidence="2 9" id="KW-0479">Metal-binding</keyword>
<dbReference type="GO" id="GO:0016787">
    <property type="term" value="F:hydrolase activity"/>
    <property type="evidence" value="ECO:0007669"/>
    <property type="project" value="UniProtKB-KW"/>
</dbReference>
<comment type="catalytic activity">
    <reaction evidence="7">
        <text>adenosine + H2O + H(+) = inosine + NH4(+)</text>
        <dbReference type="Rhea" id="RHEA:24408"/>
        <dbReference type="ChEBI" id="CHEBI:15377"/>
        <dbReference type="ChEBI" id="CHEBI:15378"/>
        <dbReference type="ChEBI" id="CHEBI:16335"/>
        <dbReference type="ChEBI" id="CHEBI:17596"/>
        <dbReference type="ChEBI" id="CHEBI:28938"/>
        <dbReference type="EC" id="3.5.4.4"/>
    </reaction>
    <physiologicalReaction direction="left-to-right" evidence="7">
        <dbReference type="Rhea" id="RHEA:24409"/>
    </physiologicalReaction>
</comment>
<keyword evidence="5 9" id="KW-0546">Nucleotide metabolism</keyword>
<dbReference type="InterPro" id="IPR006330">
    <property type="entry name" value="Ado/ade_deaminase"/>
</dbReference>
<evidence type="ECO:0000256" key="6">
    <source>
        <dbReference type="ARBA" id="ARBA00031852"/>
    </source>
</evidence>
<feature type="binding site" evidence="9">
    <location>
        <position position="22"/>
    </location>
    <ligand>
        <name>Zn(2+)</name>
        <dbReference type="ChEBI" id="CHEBI:29105"/>
        <note>catalytic</note>
    </ligand>
</feature>
<evidence type="ECO:0000256" key="9">
    <source>
        <dbReference type="HAMAP-Rule" id="MF_00540"/>
    </source>
</evidence>
<dbReference type="EC" id="3.5.4.4" evidence="1 9"/>
<evidence type="ECO:0000313" key="12">
    <source>
        <dbReference type="Proteomes" id="UP001595715"/>
    </source>
</evidence>
<dbReference type="Gene3D" id="3.20.20.140">
    <property type="entry name" value="Metal-dependent hydrolases"/>
    <property type="match status" value="1"/>
</dbReference>
<evidence type="ECO:0000256" key="4">
    <source>
        <dbReference type="ARBA" id="ARBA00022833"/>
    </source>
</evidence>
<evidence type="ECO:0000256" key="5">
    <source>
        <dbReference type="ARBA" id="ARBA00023080"/>
    </source>
</evidence>
<keyword evidence="12" id="KW-1185">Reference proteome</keyword>
<keyword evidence="3 9" id="KW-0378">Hydrolase</keyword>
<comment type="caution">
    <text evidence="9">Lacks conserved residue(s) required for the propagation of feature annotation.</text>
</comment>
<evidence type="ECO:0000256" key="7">
    <source>
        <dbReference type="ARBA" id="ARBA00047989"/>
    </source>
</evidence>
<feature type="site" description="Important for catalytic activity" evidence="9">
    <location>
        <position position="229"/>
    </location>
</feature>
<dbReference type="HAMAP" id="MF_00540">
    <property type="entry name" value="A_deaminase"/>
    <property type="match status" value="1"/>
</dbReference>
<feature type="active site" description="Proton donor" evidence="9">
    <location>
        <position position="208"/>
    </location>
</feature>
<proteinExistence type="inferred from homology"/>
<feature type="binding site" evidence="9">
    <location>
        <position position="205"/>
    </location>
    <ligand>
        <name>Zn(2+)</name>
        <dbReference type="ChEBI" id="CHEBI:29105"/>
        <note>catalytic</note>
    </ligand>
</feature>
<dbReference type="InterPro" id="IPR032466">
    <property type="entry name" value="Metal_Hydrolase"/>
</dbReference>
<feature type="binding site" evidence="9">
    <location>
        <position position="22"/>
    </location>
    <ligand>
        <name>substrate</name>
    </ligand>
</feature>
<dbReference type="Pfam" id="PF00962">
    <property type="entry name" value="A_deaminase"/>
    <property type="match status" value="1"/>
</dbReference>
<dbReference type="NCBIfam" id="TIGR01430">
    <property type="entry name" value="aden_deam"/>
    <property type="match status" value="1"/>
</dbReference>
<comment type="catalytic activity">
    <reaction evidence="8">
        <text>2'-deoxyadenosine + H2O + H(+) = 2'-deoxyinosine + NH4(+)</text>
        <dbReference type="Rhea" id="RHEA:28190"/>
        <dbReference type="ChEBI" id="CHEBI:15377"/>
        <dbReference type="ChEBI" id="CHEBI:15378"/>
        <dbReference type="ChEBI" id="CHEBI:17256"/>
        <dbReference type="ChEBI" id="CHEBI:28938"/>
        <dbReference type="ChEBI" id="CHEBI:28997"/>
        <dbReference type="EC" id="3.5.4.4"/>
    </reaction>
    <physiologicalReaction direction="left-to-right" evidence="8">
        <dbReference type="Rhea" id="RHEA:28191"/>
    </physiologicalReaction>
</comment>
<evidence type="ECO:0000313" key="11">
    <source>
        <dbReference type="EMBL" id="MFC4100515.1"/>
    </source>
</evidence>
<dbReference type="SUPFAM" id="SSF51556">
    <property type="entry name" value="Metallo-dependent hydrolases"/>
    <property type="match status" value="1"/>
</dbReference>
<organism evidence="11 12">
    <name type="scientific">Paenibacillus xanthanilyticus</name>
    <dbReference type="NCBI Taxonomy" id="1783531"/>
    <lineage>
        <taxon>Bacteria</taxon>
        <taxon>Bacillati</taxon>
        <taxon>Bacillota</taxon>
        <taxon>Bacilli</taxon>
        <taxon>Bacillales</taxon>
        <taxon>Paenibacillaceae</taxon>
        <taxon>Paenibacillus</taxon>
    </lineage>
</organism>